<name>A0A0A7GGI9_GEOAI</name>
<dbReference type="EMBL" id="CP009552">
    <property type="protein sequence ID" value="AIY91154.1"/>
    <property type="molecule type" value="Genomic_DNA"/>
</dbReference>
<gene>
    <name evidence="1" type="ORF">GACE_2132</name>
</gene>
<proteinExistence type="predicted"/>
<dbReference type="KEGG" id="gac:GACE_2132"/>
<dbReference type="Proteomes" id="UP000030624">
    <property type="component" value="Chromosome"/>
</dbReference>
<dbReference type="RefSeq" id="WP_048093271.1">
    <property type="nucleotide sequence ID" value="NZ_CP009552.1"/>
</dbReference>
<protein>
    <submittedName>
        <fullName evidence="1">Uncharacterized protein</fullName>
    </submittedName>
</protein>
<organism evidence="1 2">
    <name type="scientific">Geoglobus acetivorans</name>
    <dbReference type="NCBI Taxonomy" id="565033"/>
    <lineage>
        <taxon>Archaea</taxon>
        <taxon>Methanobacteriati</taxon>
        <taxon>Methanobacteriota</taxon>
        <taxon>Archaeoglobi</taxon>
        <taxon>Archaeoglobales</taxon>
        <taxon>Archaeoglobaceae</taxon>
        <taxon>Geoglobus</taxon>
    </lineage>
</organism>
<reference evidence="1 2" key="1">
    <citation type="journal article" date="2015" name="Appl. Environ. Microbiol.">
        <title>The Geoglobus acetivorans genome: Fe(III) reduction, acetate utilization, autotrophic growth, and degradation of aromatic compounds in a hyperthermophilic archaeon.</title>
        <authorList>
            <person name="Mardanov A.V."/>
            <person name="Slododkina G.B."/>
            <person name="Slobodkin A.I."/>
            <person name="Beletsky A.V."/>
            <person name="Gavrilov S.N."/>
            <person name="Kublanov I.V."/>
            <person name="Bonch-Osmolovskaya E.A."/>
            <person name="Skryabin K.G."/>
            <person name="Ravin N.V."/>
        </authorList>
    </citation>
    <scope>NUCLEOTIDE SEQUENCE [LARGE SCALE GENOMIC DNA]</scope>
    <source>
        <strain evidence="1 2">SBH6</strain>
    </source>
</reference>
<evidence type="ECO:0000313" key="2">
    <source>
        <dbReference type="Proteomes" id="UP000030624"/>
    </source>
</evidence>
<sequence length="68" mass="7968">MGVVELLKEIKEKLEIMDKRLSRLEDELLGDEMTNEEIREVEEIIEACKTGKMKVYTLEEAKRELGLE</sequence>
<accession>A0A0A7GGI9</accession>
<dbReference type="AlphaFoldDB" id="A0A0A7GGI9"/>
<evidence type="ECO:0000313" key="1">
    <source>
        <dbReference type="EMBL" id="AIY91154.1"/>
    </source>
</evidence>
<dbReference type="HOGENOM" id="CLU_202266_0_0_2"/>
<dbReference type="STRING" id="565033.GACE_2132"/>
<dbReference type="GeneID" id="24798696"/>